<dbReference type="PANTHER" id="PTHR43098">
    <property type="entry name" value="L-ORNITHINE N(5)-MONOOXYGENASE-RELATED"/>
    <property type="match status" value="1"/>
</dbReference>
<dbReference type="PANTHER" id="PTHR43098:SF5">
    <property type="entry name" value="DUAL-FUNCTIONAL MONOOXYGENASE_METHYLTRANSFERASE PSOF"/>
    <property type="match status" value="1"/>
</dbReference>
<dbReference type="SUPFAM" id="SSF51905">
    <property type="entry name" value="FAD/NAD(P)-binding domain"/>
    <property type="match status" value="2"/>
</dbReference>
<dbReference type="RefSeq" id="XP_013283872.1">
    <property type="nucleotide sequence ID" value="XM_013428418.1"/>
</dbReference>
<dbReference type="Proteomes" id="UP000053029">
    <property type="component" value="Unassembled WGS sequence"/>
</dbReference>
<protein>
    <submittedName>
        <fullName evidence="5">Unplaced genomic scaffold supercont1.4, whole genome shotgun sequence</fullName>
    </submittedName>
</protein>
<dbReference type="OrthoDB" id="66881at2759"/>
<keyword evidence="2" id="KW-0274">FAD</keyword>
<dbReference type="GO" id="GO:0050661">
    <property type="term" value="F:NADP binding"/>
    <property type="evidence" value="ECO:0007669"/>
    <property type="project" value="InterPro"/>
</dbReference>
<evidence type="ECO:0000256" key="1">
    <source>
        <dbReference type="ARBA" id="ARBA00022630"/>
    </source>
</evidence>
<sequence length="554" mass="61964">MAAKSPDGVNGTKPAGFGGNPDFEAAIIGAGFSGLRMFYELRRIGVSAKIFETGSEVGGTWYWNNYPGCRTDCESWVYALNCSKELCQEWTWSERYPRQPEVKQYLNFVADRFDMRKDILFNSQIKSAHFDENKNVWNLETSKGEKYSSVFLILGTGLLSSAKQIPFPGYESFKGDWYQTSSWPKDKEVSFKDKRVAVVGTGATGVQIVPVAAHVAQSVHVFQRTPNYILPARNYTVTKEHATEIKQNYDDIWACARGQVFGLDIPPTGRLYADVKDDPETVQKAFDAGWEAGGFNFVFETFDDLFTSEECNKAACDFLRNKTRAIVKDPKTAEKLNPDYALFSKRPPLGHRYLESFNRPNVHLVDIKESPIQEITPKGIRTSTDEYEFDIIVYAIGFDAVTGPITSMDIRGRNGRAIANEWSTKIDTMLGIGIEGFPNLFMMSGPKGTFSNFPMIIDTTGTEIGKMINYLRETGQQTIEPTKAAQDNWNELCEQLYGATVMSKTAEKVGSWFTGANIPGKPTGTLYYFGGLQNYIAECQKESSAGFPGFVFAR</sequence>
<evidence type="ECO:0000313" key="5">
    <source>
        <dbReference type="EMBL" id="KIW80064.1"/>
    </source>
</evidence>
<evidence type="ECO:0000256" key="2">
    <source>
        <dbReference type="ARBA" id="ARBA00022827"/>
    </source>
</evidence>
<dbReference type="GO" id="GO:0050660">
    <property type="term" value="F:flavin adenine dinucleotide binding"/>
    <property type="evidence" value="ECO:0007669"/>
    <property type="project" value="InterPro"/>
</dbReference>
<proteinExistence type="predicted"/>
<dbReference type="EMBL" id="KN846972">
    <property type="protein sequence ID" value="KIW80064.1"/>
    <property type="molecule type" value="Genomic_DNA"/>
</dbReference>
<keyword evidence="6" id="KW-1185">Reference proteome</keyword>
<evidence type="ECO:0000256" key="4">
    <source>
        <dbReference type="ARBA" id="ARBA00023002"/>
    </source>
</evidence>
<dbReference type="InterPro" id="IPR036188">
    <property type="entry name" value="FAD/NAD-bd_sf"/>
</dbReference>
<evidence type="ECO:0000256" key="3">
    <source>
        <dbReference type="ARBA" id="ARBA00022857"/>
    </source>
</evidence>
<evidence type="ECO:0000313" key="6">
    <source>
        <dbReference type="Proteomes" id="UP000053029"/>
    </source>
</evidence>
<name>A0A0D2H630_9EURO</name>
<accession>A0A0D2H630</accession>
<dbReference type="Gene3D" id="3.50.50.60">
    <property type="entry name" value="FAD/NAD(P)-binding domain"/>
    <property type="match status" value="3"/>
</dbReference>
<dbReference type="AlphaFoldDB" id="A0A0D2H630"/>
<dbReference type="VEuPathDB" id="FungiDB:Z517_06679"/>
<reference evidence="5 6" key="1">
    <citation type="submission" date="2015-01" db="EMBL/GenBank/DDBJ databases">
        <title>The Genome Sequence of Fonsecaea pedrosoi CBS 271.37.</title>
        <authorList>
            <consortium name="The Broad Institute Genomics Platform"/>
            <person name="Cuomo C."/>
            <person name="de Hoog S."/>
            <person name="Gorbushina A."/>
            <person name="Stielow B."/>
            <person name="Teixiera M."/>
            <person name="Abouelleil A."/>
            <person name="Chapman S.B."/>
            <person name="Priest M."/>
            <person name="Young S.K."/>
            <person name="Wortman J."/>
            <person name="Nusbaum C."/>
            <person name="Birren B."/>
        </authorList>
    </citation>
    <scope>NUCLEOTIDE SEQUENCE [LARGE SCALE GENOMIC DNA]</scope>
    <source>
        <strain evidence="5 6">CBS 271.37</strain>
    </source>
</reference>
<keyword evidence="4" id="KW-0560">Oxidoreductase</keyword>
<dbReference type="GO" id="GO:0004499">
    <property type="term" value="F:N,N-dimethylaniline monooxygenase activity"/>
    <property type="evidence" value="ECO:0007669"/>
    <property type="project" value="InterPro"/>
</dbReference>
<dbReference type="GeneID" id="25306169"/>
<dbReference type="HOGENOM" id="CLU_006937_8_1_1"/>
<dbReference type="InterPro" id="IPR020946">
    <property type="entry name" value="Flavin_mOase-like"/>
</dbReference>
<keyword evidence="1" id="KW-0285">Flavoprotein</keyword>
<dbReference type="InterPro" id="IPR050775">
    <property type="entry name" value="FAD-binding_Monooxygenases"/>
</dbReference>
<gene>
    <name evidence="5" type="ORF">Z517_06679</name>
</gene>
<keyword evidence="3" id="KW-0521">NADP</keyword>
<dbReference type="Pfam" id="PF00743">
    <property type="entry name" value="FMO-like"/>
    <property type="match status" value="1"/>
</dbReference>
<organism evidence="5 6">
    <name type="scientific">Fonsecaea pedrosoi CBS 271.37</name>
    <dbReference type="NCBI Taxonomy" id="1442368"/>
    <lineage>
        <taxon>Eukaryota</taxon>
        <taxon>Fungi</taxon>
        <taxon>Dikarya</taxon>
        <taxon>Ascomycota</taxon>
        <taxon>Pezizomycotina</taxon>
        <taxon>Eurotiomycetes</taxon>
        <taxon>Chaetothyriomycetidae</taxon>
        <taxon>Chaetothyriales</taxon>
        <taxon>Herpotrichiellaceae</taxon>
        <taxon>Fonsecaea</taxon>
    </lineage>
</organism>